<dbReference type="PANTHER" id="PTHR43485">
    <property type="entry name" value="HYDROGENASE-4 COMPONENT G"/>
    <property type="match status" value="1"/>
</dbReference>
<protein>
    <submittedName>
        <fullName evidence="1">Metal (Ni/Fe) hydrogenase large subunit</fullName>
    </submittedName>
</protein>
<evidence type="ECO:0000313" key="1">
    <source>
        <dbReference type="EMBL" id="TGJ98677.1"/>
    </source>
</evidence>
<organism evidence="1 2">
    <name type="scientific">Leptospira semungkisensis</name>
    <dbReference type="NCBI Taxonomy" id="2484985"/>
    <lineage>
        <taxon>Bacteria</taxon>
        <taxon>Pseudomonadati</taxon>
        <taxon>Spirochaetota</taxon>
        <taxon>Spirochaetia</taxon>
        <taxon>Leptospirales</taxon>
        <taxon>Leptospiraceae</taxon>
        <taxon>Leptospira</taxon>
    </lineage>
</organism>
<dbReference type="SUPFAM" id="SSF56762">
    <property type="entry name" value="HydB/Nqo4-like"/>
    <property type="match status" value="1"/>
</dbReference>
<feature type="non-terminal residue" evidence="1">
    <location>
        <position position="1"/>
    </location>
</feature>
<gene>
    <name evidence="1" type="ORF">EHO59_18115</name>
</gene>
<proteinExistence type="predicted"/>
<sequence length="138" mass="15224">TSYSLAGEGIKLDLDHANMKGDAWARFYLRYEELKNSGAWLAKAIPQLKNFHAANESFKKAKASKAKPGVYYGAAEGWRGPVLVSFILNSSGDITEAYVRDPSVLNWHALELAVRGENIGDFPLNNKSFNLSYVGVDL</sequence>
<dbReference type="EMBL" id="RQEP01000023">
    <property type="protein sequence ID" value="TGJ98677.1"/>
    <property type="molecule type" value="Genomic_DNA"/>
</dbReference>
<dbReference type="Proteomes" id="UP000297453">
    <property type="component" value="Unassembled WGS sequence"/>
</dbReference>
<evidence type="ECO:0000313" key="2">
    <source>
        <dbReference type="Proteomes" id="UP000297453"/>
    </source>
</evidence>
<reference evidence="1" key="1">
    <citation type="journal article" date="2019" name="PLoS Negl. Trop. Dis.">
        <title>Revisiting the worldwide diversity of Leptospira species in the environment.</title>
        <authorList>
            <person name="Vincent A.T."/>
            <person name="Schiettekatte O."/>
            <person name="Bourhy P."/>
            <person name="Veyrier F.J."/>
            <person name="Picardeau M."/>
        </authorList>
    </citation>
    <scope>NUCLEOTIDE SEQUENCE [LARGE SCALE GENOMIC DNA]</scope>
    <source>
        <strain evidence="1">SSS9</strain>
    </source>
</reference>
<dbReference type="InterPro" id="IPR029014">
    <property type="entry name" value="NiFe-Hase_large"/>
</dbReference>
<dbReference type="PANTHER" id="PTHR43485:SF1">
    <property type="entry name" value="FORMATE HYDROGENLYASE SUBUNIT 5-RELATED"/>
    <property type="match status" value="1"/>
</dbReference>
<accession>A0A4R9FJF8</accession>
<dbReference type="InterPro" id="IPR052197">
    <property type="entry name" value="ComplexI_49kDa-like"/>
</dbReference>
<name>A0A4R9FJF8_9LEPT</name>
<comment type="caution">
    <text evidence="1">The sequence shown here is derived from an EMBL/GenBank/DDBJ whole genome shotgun (WGS) entry which is preliminary data.</text>
</comment>
<dbReference type="AlphaFoldDB" id="A0A4R9FJF8"/>
<keyword evidence="2" id="KW-1185">Reference proteome</keyword>
<dbReference type="Gene3D" id="1.10.645.10">
    <property type="entry name" value="Cytochrome-c3 Hydrogenase, chain B"/>
    <property type="match status" value="1"/>
</dbReference>